<organism evidence="1 2">
    <name type="scientific">Lentinula aff. detonsa</name>
    <dbReference type="NCBI Taxonomy" id="2804958"/>
    <lineage>
        <taxon>Eukaryota</taxon>
        <taxon>Fungi</taxon>
        <taxon>Dikarya</taxon>
        <taxon>Basidiomycota</taxon>
        <taxon>Agaricomycotina</taxon>
        <taxon>Agaricomycetes</taxon>
        <taxon>Agaricomycetidae</taxon>
        <taxon>Agaricales</taxon>
        <taxon>Marasmiineae</taxon>
        <taxon>Omphalotaceae</taxon>
        <taxon>Lentinula</taxon>
    </lineage>
</organism>
<reference evidence="1" key="1">
    <citation type="submission" date="2022-08" db="EMBL/GenBank/DDBJ databases">
        <authorList>
            <consortium name="DOE Joint Genome Institute"/>
            <person name="Min B."/>
            <person name="Riley R."/>
            <person name="Sierra-Patev S."/>
            <person name="Naranjo-Ortiz M."/>
            <person name="Looney B."/>
            <person name="Konkel Z."/>
            <person name="Slot J.C."/>
            <person name="Sakamoto Y."/>
            <person name="Steenwyk J.L."/>
            <person name="Rokas A."/>
            <person name="Carro J."/>
            <person name="Camarero S."/>
            <person name="Ferreira P."/>
            <person name="Molpeceres G."/>
            <person name="Ruiz-Duenas F.J."/>
            <person name="Serrano A."/>
            <person name="Henrissat B."/>
            <person name="Drula E."/>
            <person name="Hughes K.W."/>
            <person name="Mata J.L."/>
            <person name="Ishikawa N.K."/>
            <person name="Vargas-Isla R."/>
            <person name="Ushijima S."/>
            <person name="Smith C.A."/>
            <person name="Ahrendt S."/>
            <person name="Andreopoulos W."/>
            <person name="He G."/>
            <person name="Labutti K."/>
            <person name="Lipzen A."/>
            <person name="Ng V."/>
            <person name="Sandor L."/>
            <person name="Barry K."/>
            <person name="Martinez A.T."/>
            <person name="Xiao Y."/>
            <person name="Gibbons J.G."/>
            <person name="Terashima K."/>
            <person name="Hibbett D.S."/>
            <person name="Grigoriev I.V."/>
        </authorList>
    </citation>
    <scope>NUCLEOTIDE SEQUENCE</scope>
    <source>
        <strain evidence="1">TFB10291</strain>
    </source>
</reference>
<dbReference type="EMBL" id="MU793778">
    <property type="protein sequence ID" value="KAJ3780344.1"/>
    <property type="molecule type" value="Genomic_DNA"/>
</dbReference>
<proteinExistence type="predicted"/>
<gene>
    <name evidence="1" type="ORF">GGU10DRAFT_232554</name>
</gene>
<comment type="caution">
    <text evidence="1">The sequence shown here is derived from an EMBL/GenBank/DDBJ whole genome shotgun (WGS) entry which is preliminary data.</text>
</comment>
<sequence length="135" mass="15627">MPAPGSSKAPTKFTGEAQDLKDFIEEFEDCANVQELTDEEKVKMVIKYTDRETMRYWKTLDAYARKNWGALKKDLLEAYPGAEKGHRFSVLGLRKLAQRQARKRIALENDLVKYYQQFQVMSTALKADNKLTDNE</sequence>
<accession>A0AA38KKK2</accession>
<dbReference type="AlphaFoldDB" id="A0AA38KKK2"/>
<evidence type="ECO:0000313" key="1">
    <source>
        <dbReference type="EMBL" id="KAJ3780344.1"/>
    </source>
</evidence>
<evidence type="ECO:0008006" key="3">
    <source>
        <dbReference type="Google" id="ProtNLM"/>
    </source>
</evidence>
<keyword evidence="2" id="KW-1185">Reference proteome</keyword>
<protein>
    <recommendedName>
        <fullName evidence="3">Retrotransposon gag domain-containing protein</fullName>
    </recommendedName>
</protein>
<evidence type="ECO:0000313" key="2">
    <source>
        <dbReference type="Proteomes" id="UP001163798"/>
    </source>
</evidence>
<name>A0AA38KKK2_9AGAR</name>
<feature type="non-terminal residue" evidence="1">
    <location>
        <position position="135"/>
    </location>
</feature>
<dbReference type="Proteomes" id="UP001163798">
    <property type="component" value="Unassembled WGS sequence"/>
</dbReference>